<evidence type="ECO:0000256" key="4">
    <source>
        <dbReference type="PROSITE-ProRule" id="PRU00175"/>
    </source>
</evidence>
<dbReference type="Gene3D" id="3.30.40.10">
    <property type="entry name" value="Zinc/RING finger domain, C3HC4 (zinc finger)"/>
    <property type="match status" value="1"/>
</dbReference>
<evidence type="ECO:0000256" key="3">
    <source>
        <dbReference type="ARBA" id="ARBA00022833"/>
    </source>
</evidence>
<dbReference type="SUPFAM" id="SSF57850">
    <property type="entry name" value="RING/U-box"/>
    <property type="match status" value="1"/>
</dbReference>
<evidence type="ECO:0000259" key="7">
    <source>
        <dbReference type="PROSITE" id="PS51787"/>
    </source>
</evidence>
<evidence type="ECO:0000313" key="9">
    <source>
        <dbReference type="Proteomes" id="UP000694387"/>
    </source>
</evidence>
<dbReference type="InterPro" id="IPR046336">
    <property type="entry name" value="Lon_prtase_N_sf"/>
</dbReference>
<feature type="domain" description="RING-type" evidence="6">
    <location>
        <begin position="208"/>
        <end position="246"/>
    </location>
</feature>
<dbReference type="Gene3D" id="2.30.130.40">
    <property type="entry name" value="LON domain-like"/>
    <property type="match status" value="1"/>
</dbReference>
<dbReference type="PROSITE" id="PS50089">
    <property type="entry name" value="ZF_RING_2"/>
    <property type="match status" value="1"/>
</dbReference>
<feature type="compositionally biased region" description="Polar residues" evidence="5">
    <location>
        <begin position="183"/>
        <end position="194"/>
    </location>
</feature>
<dbReference type="AlphaFoldDB" id="A0A8C4MP76"/>
<reference evidence="8" key="3">
    <citation type="submission" date="2025-09" db="UniProtKB">
        <authorList>
            <consortium name="Ensembl"/>
        </authorList>
    </citation>
    <scope>IDENTIFICATION</scope>
</reference>
<dbReference type="CDD" id="cd16514">
    <property type="entry name" value="RING-HC_LONFs_rpt2"/>
    <property type="match status" value="1"/>
</dbReference>
<dbReference type="Proteomes" id="UP000694387">
    <property type="component" value="Chromosome 6"/>
</dbReference>
<dbReference type="PANTHER" id="PTHR23327">
    <property type="entry name" value="RING FINGER PROTEIN 127"/>
    <property type="match status" value="1"/>
</dbReference>
<sequence>REHGRDLWFLREFKVDRQPVLSQRGHHVKARALSGLGRSKEVLTEFLYCLALNPECSAVKKAAQEVMCEAFFPASENVCPNITSSVQGGILNPRLKAHCRSRVNTQPPQEEADNAGNLMCLKNANSSVLCFVLGLHFEEDKEVLESLLAVVPSAGLKREFPSDLEDARDLKAPGKIPKKEADSSPQRNMNSNIGESPELSIDVTNFECALCMRLLFEPVTTLCGHTFCLKCLERCLDHAPHCPLCKEKLSELLASRNFNITVLAEELAFRYLSDELSDRKRIYDEEMTELSNLTRDVPILVCAMAFPTVPCPLHVFEPRYLLMIRRCMETGTKRFSMYLSSEHDFMLEIKDLRTFPDESSVVDAVGISRFRVLSHRHRDGYNTADIEYLEDEKVEGAEYEELASLQDSVDQKSVSWFTSLQDHVKEQILSHFGLMPPFPLSINPSGPAWSWWILAVLPLELKAQLAILGVTSLKERLLAVRRILVIITRKINSRQELSNSRERNN</sequence>
<dbReference type="SMART" id="SM00184">
    <property type="entry name" value="RING"/>
    <property type="match status" value="1"/>
</dbReference>
<dbReference type="Pfam" id="PF02190">
    <property type="entry name" value="LON_substr_bdg"/>
    <property type="match status" value="1"/>
</dbReference>
<dbReference type="InterPro" id="IPR013083">
    <property type="entry name" value="Znf_RING/FYVE/PHD"/>
</dbReference>
<keyword evidence="9" id="KW-1185">Reference proteome</keyword>
<proteinExistence type="predicted"/>
<gene>
    <name evidence="8" type="primary">LONRF2</name>
</gene>
<feature type="region of interest" description="Disordered" evidence="5">
    <location>
        <begin position="167"/>
        <end position="195"/>
    </location>
</feature>
<dbReference type="InterPro" id="IPR015947">
    <property type="entry name" value="PUA-like_sf"/>
</dbReference>
<evidence type="ECO:0000259" key="6">
    <source>
        <dbReference type="PROSITE" id="PS50089"/>
    </source>
</evidence>
<dbReference type="InterPro" id="IPR017907">
    <property type="entry name" value="Znf_RING_CS"/>
</dbReference>
<dbReference type="GO" id="GO:0061630">
    <property type="term" value="F:ubiquitin protein ligase activity"/>
    <property type="evidence" value="ECO:0007669"/>
    <property type="project" value="TreeGrafter"/>
</dbReference>
<accession>A0A8C4MP76</accession>
<dbReference type="PROSITE" id="PS51787">
    <property type="entry name" value="LON_N"/>
    <property type="match status" value="1"/>
</dbReference>
<dbReference type="InterPro" id="IPR001841">
    <property type="entry name" value="Znf_RING"/>
</dbReference>
<dbReference type="PANTHER" id="PTHR23327:SF5">
    <property type="entry name" value="LON PEPTIDASE N-TERMINAL DOMAIN AND RING FINGER PROTEIN 2"/>
    <property type="match status" value="1"/>
</dbReference>
<keyword evidence="1" id="KW-0479">Metal-binding</keyword>
<feature type="domain" description="Lon N-terminal" evidence="7">
    <location>
        <begin position="287"/>
        <end position="488"/>
    </location>
</feature>
<dbReference type="GO" id="GO:0008270">
    <property type="term" value="F:zinc ion binding"/>
    <property type="evidence" value="ECO:0007669"/>
    <property type="project" value="UniProtKB-KW"/>
</dbReference>
<keyword evidence="3" id="KW-0862">Zinc</keyword>
<evidence type="ECO:0000313" key="8">
    <source>
        <dbReference type="Ensembl" id="ENSEASP00005026810.2"/>
    </source>
</evidence>
<reference evidence="8 9" key="1">
    <citation type="journal article" date="2020" name="Nat. Commun.">
        <title>Donkey genomes provide new insights into domestication and selection for coat color.</title>
        <authorList>
            <person name="Wang"/>
            <person name="C."/>
            <person name="Li"/>
            <person name="H."/>
            <person name="Guo"/>
            <person name="Y."/>
            <person name="Huang"/>
            <person name="J."/>
            <person name="Sun"/>
            <person name="Y."/>
            <person name="Min"/>
            <person name="J."/>
            <person name="Wang"/>
            <person name="J."/>
            <person name="Fang"/>
            <person name="X."/>
            <person name="Zhao"/>
            <person name="Z."/>
            <person name="Wang"/>
            <person name="S."/>
            <person name="Zhang"/>
            <person name="Y."/>
            <person name="Liu"/>
            <person name="Q."/>
            <person name="Jiang"/>
            <person name="Q."/>
            <person name="Wang"/>
            <person name="X."/>
            <person name="Guo"/>
            <person name="Y."/>
            <person name="Yang"/>
            <person name="C."/>
            <person name="Wang"/>
            <person name="Y."/>
            <person name="Tian"/>
            <person name="F."/>
            <person name="Zhuang"/>
            <person name="G."/>
            <person name="Fan"/>
            <person name="Y."/>
            <person name="Gao"/>
            <person name="Q."/>
            <person name="Li"/>
            <person name="Y."/>
            <person name="Ju"/>
            <person name="Z."/>
            <person name="Li"/>
            <person name="J."/>
            <person name="Li"/>
            <person name="R."/>
            <person name="Hou"/>
            <person name="M."/>
            <person name="Yang"/>
            <person name="G."/>
            <person name="Liu"/>
            <person name="G."/>
            <person name="Liu"/>
            <person name="W."/>
            <person name="Guo"/>
            <person name="J."/>
            <person name="Pan"/>
            <person name="S."/>
            <person name="Fan"/>
            <person name="G."/>
            <person name="Zhang"/>
            <person name="W."/>
            <person name="Zhang"/>
            <person name="R."/>
            <person name="Yu"/>
            <person name="J."/>
            <person name="Zhang"/>
            <person name="X."/>
            <person name="Yin"/>
            <person name="Q."/>
            <person name="Ji"/>
            <person name="C."/>
            <person name="Jin"/>
            <person name="Y."/>
            <person name="Yue"/>
            <person name="G."/>
            <person name="Liu"/>
            <person name="M."/>
            <person name="Xu"/>
            <person name="J."/>
            <person name="Liu"/>
            <person name="S."/>
            <person name="Jordana"/>
            <person name="J."/>
            <person name="Noce"/>
            <person name="A."/>
            <person name="Amills"/>
            <person name="M."/>
            <person name="Wu"/>
            <person name="D.D."/>
            <person name="Li"/>
            <person name="S."/>
            <person name="Zhou"/>
            <person name="X. and Zhong"/>
            <person name="J."/>
        </authorList>
    </citation>
    <scope>NUCLEOTIDE SEQUENCE [LARGE SCALE GENOMIC DNA]</scope>
</reference>
<dbReference type="Pfam" id="PF13923">
    <property type="entry name" value="zf-C3HC4_2"/>
    <property type="match status" value="1"/>
</dbReference>
<dbReference type="GeneTree" id="ENSGT00440000033329"/>
<name>A0A8C4MP76_EQUAS</name>
<dbReference type="Ensembl" id="ENSEAST00005029106.2">
    <property type="protein sequence ID" value="ENSEASP00005026810.2"/>
    <property type="gene ID" value="ENSEASG00005018280.2"/>
</dbReference>
<evidence type="ECO:0000256" key="2">
    <source>
        <dbReference type="ARBA" id="ARBA00022771"/>
    </source>
</evidence>
<feature type="compositionally biased region" description="Basic and acidic residues" evidence="5">
    <location>
        <begin position="167"/>
        <end position="182"/>
    </location>
</feature>
<dbReference type="PROSITE" id="PS00518">
    <property type="entry name" value="ZF_RING_1"/>
    <property type="match status" value="1"/>
</dbReference>
<protein>
    <submittedName>
        <fullName evidence="8">LON peptidase N-terminal domain and ring finger 2</fullName>
    </submittedName>
</protein>
<dbReference type="SMART" id="SM00464">
    <property type="entry name" value="LON"/>
    <property type="match status" value="1"/>
</dbReference>
<evidence type="ECO:0000256" key="1">
    <source>
        <dbReference type="ARBA" id="ARBA00022723"/>
    </source>
</evidence>
<dbReference type="SUPFAM" id="SSF88697">
    <property type="entry name" value="PUA domain-like"/>
    <property type="match status" value="1"/>
</dbReference>
<organism evidence="8 9">
    <name type="scientific">Equus asinus</name>
    <name type="common">Donkey</name>
    <name type="synonym">Equus africanus asinus</name>
    <dbReference type="NCBI Taxonomy" id="9793"/>
    <lineage>
        <taxon>Eukaryota</taxon>
        <taxon>Metazoa</taxon>
        <taxon>Chordata</taxon>
        <taxon>Craniata</taxon>
        <taxon>Vertebrata</taxon>
        <taxon>Euteleostomi</taxon>
        <taxon>Mammalia</taxon>
        <taxon>Eutheria</taxon>
        <taxon>Laurasiatheria</taxon>
        <taxon>Perissodactyla</taxon>
        <taxon>Equidae</taxon>
        <taxon>Equus</taxon>
    </lineage>
</organism>
<evidence type="ECO:0000256" key="5">
    <source>
        <dbReference type="SAM" id="MobiDB-lite"/>
    </source>
</evidence>
<keyword evidence="2 4" id="KW-0863">Zinc-finger</keyword>
<dbReference type="InterPro" id="IPR003111">
    <property type="entry name" value="Lon_prtase_N"/>
</dbReference>
<reference evidence="8" key="2">
    <citation type="submission" date="2025-08" db="UniProtKB">
        <authorList>
            <consortium name="Ensembl"/>
        </authorList>
    </citation>
    <scope>IDENTIFICATION</scope>
</reference>